<organism evidence="2 3">
    <name type="scientific">Skermanella stibiiresistens SB22</name>
    <dbReference type="NCBI Taxonomy" id="1385369"/>
    <lineage>
        <taxon>Bacteria</taxon>
        <taxon>Pseudomonadati</taxon>
        <taxon>Pseudomonadota</taxon>
        <taxon>Alphaproteobacteria</taxon>
        <taxon>Rhodospirillales</taxon>
        <taxon>Azospirillaceae</taxon>
        <taxon>Skermanella</taxon>
    </lineage>
</organism>
<feature type="domain" description="LUD" evidence="1">
    <location>
        <begin position="39"/>
        <end position="217"/>
    </location>
</feature>
<protein>
    <recommendedName>
        <fullName evidence="1">LUD domain-containing protein</fullName>
    </recommendedName>
</protein>
<accession>W9GYU7</accession>
<dbReference type="InterPro" id="IPR003741">
    <property type="entry name" value="LUD_dom"/>
</dbReference>
<dbReference type="PATRIC" id="fig|1385369.3.peg.6382"/>
<evidence type="ECO:0000313" key="2">
    <source>
        <dbReference type="EMBL" id="EWY36633.1"/>
    </source>
</evidence>
<sequence length="223" mass="24284">MTMSDARARILSRLRAAPPSPVPDLPEWRAPRFEASARLEKFRAMFESMKAEVHEVEAADWPLRLRTLLANRGVRAVVHGDGSATGGQLATAWAADPEAPRLVPYDRAIEAWKGELVHGIDAGVTFAIGGIAETGTLILWPTVEEPRLMSLLPPIHVALVAEETIHDSFAEVIAEQGWSKRMPTNIVLVSGPSKTADIEQTLAFGVHGPKELIVLVLRRAEAP</sequence>
<gene>
    <name evidence="2" type="ORF">N825_09940</name>
</gene>
<name>W9GYU7_9PROT</name>
<dbReference type="AlphaFoldDB" id="W9GYU7"/>
<dbReference type="EMBL" id="AVFL01000039">
    <property type="protein sequence ID" value="EWY36633.1"/>
    <property type="molecule type" value="Genomic_DNA"/>
</dbReference>
<dbReference type="Pfam" id="PF02589">
    <property type="entry name" value="LUD_dom"/>
    <property type="match status" value="1"/>
</dbReference>
<dbReference type="InterPro" id="IPR024185">
    <property type="entry name" value="FTHF_cligase-like_sf"/>
</dbReference>
<dbReference type="InterPro" id="IPR037171">
    <property type="entry name" value="NagB/RpiA_transferase-like"/>
</dbReference>
<dbReference type="PANTHER" id="PTHR43682:SF1">
    <property type="entry name" value="LACTATE UTILIZATION PROTEIN C"/>
    <property type="match status" value="1"/>
</dbReference>
<dbReference type="Proteomes" id="UP000019486">
    <property type="component" value="Unassembled WGS sequence"/>
</dbReference>
<dbReference type="Gene3D" id="3.40.50.10420">
    <property type="entry name" value="NagB/RpiA/CoA transferase-like"/>
    <property type="match status" value="1"/>
</dbReference>
<evidence type="ECO:0000313" key="3">
    <source>
        <dbReference type="Proteomes" id="UP000019486"/>
    </source>
</evidence>
<evidence type="ECO:0000259" key="1">
    <source>
        <dbReference type="Pfam" id="PF02589"/>
    </source>
</evidence>
<keyword evidence="3" id="KW-1185">Reference proteome</keyword>
<comment type="caution">
    <text evidence="2">The sequence shown here is derived from an EMBL/GenBank/DDBJ whole genome shotgun (WGS) entry which is preliminary data.</text>
</comment>
<dbReference type="SUPFAM" id="SSF100950">
    <property type="entry name" value="NagB/RpiA/CoA transferase-like"/>
    <property type="match status" value="1"/>
</dbReference>
<dbReference type="PANTHER" id="PTHR43682">
    <property type="entry name" value="LACTATE UTILIZATION PROTEIN C"/>
    <property type="match status" value="1"/>
</dbReference>
<reference evidence="2 3" key="1">
    <citation type="submission" date="2013-08" db="EMBL/GenBank/DDBJ databases">
        <title>The genome sequence of Skermanella stibiiresistens.</title>
        <authorList>
            <person name="Zhu W."/>
            <person name="Wang G."/>
        </authorList>
    </citation>
    <scope>NUCLEOTIDE SEQUENCE [LARGE SCALE GENOMIC DNA]</scope>
    <source>
        <strain evidence="2 3">SB22</strain>
    </source>
</reference>
<dbReference type="STRING" id="1385369.N825_09940"/>
<proteinExistence type="predicted"/>